<proteinExistence type="predicted"/>
<dbReference type="RefSeq" id="WP_068662424.1">
    <property type="nucleotide sequence ID" value="NZ_LYPB01000048.1"/>
</dbReference>
<dbReference type="PROSITE" id="PS50977">
    <property type="entry name" value="HTH_TETR_2"/>
    <property type="match status" value="1"/>
</dbReference>
<evidence type="ECO:0000313" key="5">
    <source>
        <dbReference type="Proteomes" id="UP000078454"/>
    </source>
</evidence>
<dbReference type="SUPFAM" id="SSF46689">
    <property type="entry name" value="Homeodomain-like"/>
    <property type="match status" value="1"/>
</dbReference>
<gene>
    <name evidence="4" type="ORF">A8708_16665</name>
</gene>
<keyword evidence="1 2" id="KW-0238">DNA-binding</keyword>
<dbReference type="Pfam" id="PF00440">
    <property type="entry name" value="TetR_N"/>
    <property type="match status" value="1"/>
</dbReference>
<dbReference type="PRINTS" id="PR00455">
    <property type="entry name" value="HTHTETR"/>
</dbReference>
<feature type="domain" description="HTH tetR-type" evidence="3">
    <location>
        <begin position="6"/>
        <end position="66"/>
    </location>
</feature>
<dbReference type="InterPro" id="IPR050624">
    <property type="entry name" value="HTH-type_Tx_Regulator"/>
</dbReference>
<sequence length="191" mass="21823">MKRATGDTKNKIIDAAYQVLAEQGFEKASTKEIAKQAGISQGLINYYFSSKEDLMFEIFHLESTRYIEEMNKISEIPLNENFIRQALAVPKNMVHQYPDWHRLRFELFAIGLRSEAGRKEIQQSLEAGKQQVLKSLNLLPINESINKQALASIINITIDGLALEQMADPDFDIDAAYLTLIELIETYLLKR</sequence>
<dbReference type="OrthoDB" id="9780939at2"/>
<dbReference type="GO" id="GO:0003677">
    <property type="term" value="F:DNA binding"/>
    <property type="evidence" value="ECO:0007669"/>
    <property type="project" value="UniProtKB-UniRule"/>
</dbReference>
<dbReference type="InterPro" id="IPR023772">
    <property type="entry name" value="DNA-bd_HTH_TetR-type_CS"/>
</dbReference>
<name>A0A198AKV9_9BACL</name>
<feature type="DNA-binding region" description="H-T-H motif" evidence="2">
    <location>
        <begin position="29"/>
        <end position="48"/>
    </location>
</feature>
<dbReference type="PROSITE" id="PS01081">
    <property type="entry name" value="HTH_TETR_1"/>
    <property type="match status" value="1"/>
</dbReference>
<protein>
    <recommendedName>
        <fullName evidence="3">HTH tetR-type domain-containing protein</fullName>
    </recommendedName>
</protein>
<evidence type="ECO:0000256" key="2">
    <source>
        <dbReference type="PROSITE-ProRule" id="PRU00335"/>
    </source>
</evidence>
<dbReference type="STRING" id="1850517.A8708_16665"/>
<dbReference type="Gene3D" id="1.10.357.10">
    <property type="entry name" value="Tetracycline Repressor, domain 2"/>
    <property type="match status" value="1"/>
</dbReference>
<organism evidence="4 5">
    <name type="scientific">Paenibacillus oryzisoli</name>
    <dbReference type="NCBI Taxonomy" id="1850517"/>
    <lineage>
        <taxon>Bacteria</taxon>
        <taxon>Bacillati</taxon>
        <taxon>Bacillota</taxon>
        <taxon>Bacilli</taxon>
        <taxon>Bacillales</taxon>
        <taxon>Paenibacillaceae</taxon>
        <taxon>Paenibacillus</taxon>
    </lineage>
</organism>
<dbReference type="Proteomes" id="UP000078454">
    <property type="component" value="Unassembled WGS sequence"/>
</dbReference>
<dbReference type="InterPro" id="IPR009057">
    <property type="entry name" value="Homeodomain-like_sf"/>
</dbReference>
<evidence type="ECO:0000256" key="1">
    <source>
        <dbReference type="ARBA" id="ARBA00023125"/>
    </source>
</evidence>
<keyword evidence="5" id="KW-1185">Reference proteome</keyword>
<dbReference type="PANTHER" id="PTHR43479">
    <property type="entry name" value="ACREF/ENVCD OPERON REPRESSOR-RELATED"/>
    <property type="match status" value="1"/>
</dbReference>
<evidence type="ECO:0000313" key="4">
    <source>
        <dbReference type="EMBL" id="OAS21563.1"/>
    </source>
</evidence>
<dbReference type="SUPFAM" id="SSF48498">
    <property type="entry name" value="Tetracyclin repressor-like, C-terminal domain"/>
    <property type="match status" value="1"/>
</dbReference>
<dbReference type="EMBL" id="LYPB01000048">
    <property type="protein sequence ID" value="OAS21563.1"/>
    <property type="molecule type" value="Genomic_DNA"/>
</dbReference>
<dbReference type="PANTHER" id="PTHR43479:SF11">
    <property type="entry name" value="ACREF_ENVCD OPERON REPRESSOR-RELATED"/>
    <property type="match status" value="1"/>
</dbReference>
<dbReference type="InterPro" id="IPR036271">
    <property type="entry name" value="Tet_transcr_reg_TetR-rel_C_sf"/>
</dbReference>
<comment type="caution">
    <text evidence="4">The sequence shown here is derived from an EMBL/GenBank/DDBJ whole genome shotgun (WGS) entry which is preliminary data.</text>
</comment>
<reference evidence="4 5" key="1">
    <citation type="submission" date="2016-05" db="EMBL/GenBank/DDBJ databases">
        <title>Paenibacillus sp. 1ZS3-15 nov., isolated from the rhizosphere soil.</title>
        <authorList>
            <person name="Zhang X.X."/>
            <person name="Zhang J."/>
        </authorList>
    </citation>
    <scope>NUCLEOTIDE SEQUENCE [LARGE SCALE GENOMIC DNA]</scope>
    <source>
        <strain evidence="4 5">1ZS3-15</strain>
    </source>
</reference>
<dbReference type="AlphaFoldDB" id="A0A198AKV9"/>
<accession>A0A198AKV9</accession>
<evidence type="ECO:0000259" key="3">
    <source>
        <dbReference type="PROSITE" id="PS50977"/>
    </source>
</evidence>
<dbReference type="InterPro" id="IPR001647">
    <property type="entry name" value="HTH_TetR"/>
</dbReference>